<keyword evidence="1" id="KW-0732">Signal</keyword>
<evidence type="ECO:0000313" key="3">
    <source>
        <dbReference type="Proteomes" id="UP000216752"/>
    </source>
</evidence>
<dbReference type="Proteomes" id="UP000216752">
    <property type="component" value="Chromosome"/>
</dbReference>
<proteinExistence type="predicted"/>
<gene>
    <name evidence="2" type="ORF">SPSIL_033350</name>
</gene>
<protein>
    <submittedName>
        <fullName evidence="2">Uncharacterized protein</fullName>
    </submittedName>
</protein>
<evidence type="ECO:0000256" key="1">
    <source>
        <dbReference type="SAM" id="SignalP"/>
    </source>
</evidence>
<keyword evidence="3" id="KW-1185">Reference proteome</keyword>
<dbReference type="EMBL" id="CP155573">
    <property type="protein sequence ID" value="XFO67146.1"/>
    <property type="molecule type" value="Genomic_DNA"/>
</dbReference>
<name>A0ABZ3INA0_9FIRM</name>
<evidence type="ECO:0000313" key="2">
    <source>
        <dbReference type="EMBL" id="XFO67146.1"/>
    </source>
</evidence>
<sequence length="172" mass="18346">MKKVLMIFLLALVIISSTTSPAAAADSNATAAVALFIDTSGHYIPGVDILNKALNEVIRFKINVLLLGSEVQSGNEVLRDLNRCNVNSAADATLEELAKYGTDRHVNYIVLVSVRPLDVALDLKAYSTADNAYIVDKSVTRPDGTETASVVDTLSDMVGNEVAQVLQTIHGS</sequence>
<feature type="chain" id="PRO_5045821087" evidence="1">
    <location>
        <begin position="25"/>
        <end position="172"/>
    </location>
</feature>
<reference evidence="2" key="1">
    <citation type="submission" date="2024-05" db="EMBL/GenBank/DDBJ databases">
        <title>Isolation and characterization of Sporomusa carbonis sp. nov., a carboxydotrophic hydrogenogen in the genus of Sporomusa isolated from a charcoal burning pile.</title>
        <authorList>
            <person name="Boeer T."/>
            <person name="Rosenbaum F."/>
            <person name="Eysell L."/>
            <person name="Mueller V."/>
            <person name="Daniel R."/>
            <person name="Poehlein A."/>
        </authorList>
    </citation>
    <scope>NUCLEOTIDE SEQUENCE [LARGE SCALE GENOMIC DNA]</scope>
    <source>
        <strain evidence="2">DSM 10669</strain>
    </source>
</reference>
<accession>A0ABZ3INA0</accession>
<dbReference type="RefSeq" id="WP_094606590.1">
    <property type="nucleotide sequence ID" value="NZ_CP155573.1"/>
</dbReference>
<organism evidence="2 3">
    <name type="scientific">Sporomusa silvacetica DSM 10669</name>
    <dbReference type="NCBI Taxonomy" id="1123289"/>
    <lineage>
        <taxon>Bacteria</taxon>
        <taxon>Bacillati</taxon>
        <taxon>Bacillota</taxon>
        <taxon>Negativicutes</taxon>
        <taxon>Selenomonadales</taxon>
        <taxon>Sporomusaceae</taxon>
        <taxon>Sporomusa</taxon>
    </lineage>
</organism>
<feature type="signal peptide" evidence="1">
    <location>
        <begin position="1"/>
        <end position="24"/>
    </location>
</feature>